<proteinExistence type="predicted"/>
<feature type="domain" description="Endonuclease/exonuclease/phosphatase" evidence="3">
    <location>
        <begin position="658"/>
        <end position="931"/>
    </location>
</feature>
<dbReference type="CDD" id="cd10283">
    <property type="entry name" value="MnuA_DNase1-like"/>
    <property type="match status" value="1"/>
</dbReference>
<dbReference type="EMBL" id="CP073100">
    <property type="protein sequence ID" value="QUE51042.1"/>
    <property type="molecule type" value="Genomic_DNA"/>
</dbReference>
<evidence type="ECO:0000313" key="6">
    <source>
        <dbReference type="Proteomes" id="UP000676169"/>
    </source>
</evidence>
<dbReference type="KEGG" id="lamb:KBB96_19570"/>
<dbReference type="InterPro" id="IPR047971">
    <property type="entry name" value="ExeM-like"/>
</dbReference>
<dbReference type="Proteomes" id="UP000676169">
    <property type="component" value="Chromosome"/>
</dbReference>
<sequence>MNPPLAPSCRFRRRGVLSLLSVLASIPMLAGSANAQVSYAGGTYSQNFDTLPSSGTFTVTGAGPFGLNASPVNASGLSGWSFAKTGGSGSNALFNVGTGSGNTGSVYSFGAASASERALGMLLSGSVESTIGVALVNNTGSTITSFSIAYTGEQWRQGGSSGVTDKLKFEYAVNAASVISGTFTAVPSLDFSGPATGATGAALDGNGAANRASISGTVSGITWPAGQTLVIRWTDLNISGADCGLAVDDFSFSTSGGGDPVPAVASTVPSQGATAVGISAPLTVTFNTAVTVANGGITLSGANSGSVSVSVTGGPTTFTVTPSASLAYNETYTLGVTAASVTDQATGSLHPTADTTVSFTTMTQPGSGTPIHAIQGNGSASPLANQTVVASGIVTGFYLNSDGTRAGFYLQAADADADSDPNTSEGIYVYANGSSAVTSTLATLATGDTISVSGTVKEFNTLTELDTLTALSKTGTAPLPTPVTVTLPFTSSTTLEKVEGMLITLPQTLHVTNNYYLGRYGEFDVSSGGVLQQPTNVVAPGAPALAKQAANNLNLLTVDDGSSKEDPDTTPYLFGGGTPVQNTLRTGDTVAGLTGVVTYLSATSYMLEPTVAPVFTRANPRVGPPAVGGSLKVVGANVLNFFNGDGTGGGFPTERGATTEEELVRQRKHIVTSLLQLNADIYGLTEMENDGFGTTSAIRDLVNALNAAAPSGTTYTFSNPGVSSIGTDAITCAIIYKSNTVAPVGSAVVNTASIFNRPPLAQTFRQIATNEKFTICVNHFKSKGSPPSSGVDTDQGDGQSAWNNRRTQQANTLATWLATNPTGDADPDILVIGDLNSYAKEDPITALKNAGYSNQIERFEGEGGYSYQFDAQFGHLDHVMASAGLHTQITGAQSWHNNADEPVFLDYNTEYKSAFAKTVNDGDTPWRASDHDPVVVGITLGGFNHWIAGFPQVGGMTGFRDDFDHDGIPNGLENFFGTHPGVANAGLTPVSAASGHFTFRHPHGGSVATDISGSYEWSGNLTDWHSSGETVGGTTVVIGTTPVSQDTLEVAADVTSGTASALFLRVKAQGPGAP</sequence>
<dbReference type="SUPFAM" id="SSF56219">
    <property type="entry name" value="DNase I-like"/>
    <property type="match status" value="1"/>
</dbReference>
<dbReference type="CDD" id="cd04486">
    <property type="entry name" value="YhcR_OBF_like"/>
    <property type="match status" value="1"/>
</dbReference>
<keyword evidence="6" id="KW-1185">Reference proteome</keyword>
<keyword evidence="1 2" id="KW-0732">Signal</keyword>
<feature type="chain" id="PRO_5037814604" evidence="2">
    <location>
        <begin position="36"/>
        <end position="1074"/>
    </location>
</feature>
<feature type="signal peptide" evidence="2">
    <location>
        <begin position="1"/>
        <end position="35"/>
    </location>
</feature>
<evidence type="ECO:0000259" key="3">
    <source>
        <dbReference type="Pfam" id="PF03372"/>
    </source>
</evidence>
<dbReference type="InterPro" id="IPR036691">
    <property type="entry name" value="Endo/exonu/phosph_ase_sf"/>
</dbReference>
<dbReference type="NCBIfam" id="NF033681">
    <property type="entry name" value="ExeM_NucH_DNase"/>
    <property type="match status" value="1"/>
</dbReference>
<dbReference type="Pfam" id="PF03372">
    <property type="entry name" value="Exo_endo_phos"/>
    <property type="match status" value="1"/>
</dbReference>
<dbReference type="InterPro" id="IPR005135">
    <property type="entry name" value="Endo/exonuclease/phosphatase"/>
</dbReference>
<gene>
    <name evidence="5" type="ORF">KBB96_19570</name>
</gene>
<dbReference type="Gene3D" id="3.60.10.10">
    <property type="entry name" value="Endonuclease/exonuclease/phosphatase"/>
    <property type="match status" value="1"/>
</dbReference>
<evidence type="ECO:0000256" key="2">
    <source>
        <dbReference type="SAM" id="SignalP"/>
    </source>
</evidence>
<name>A0A975G818_9BACT</name>
<dbReference type="PANTHER" id="PTHR42834:SF1">
    <property type="entry name" value="ENDONUCLEASE_EXONUCLEASE_PHOSPHATASE FAMILY PROTEIN (AFU_ORTHOLOGUE AFUA_3G09210)"/>
    <property type="match status" value="1"/>
</dbReference>
<organism evidence="5 6">
    <name type="scientific">Luteolibacter ambystomatis</name>
    <dbReference type="NCBI Taxonomy" id="2824561"/>
    <lineage>
        <taxon>Bacteria</taxon>
        <taxon>Pseudomonadati</taxon>
        <taxon>Verrucomicrobiota</taxon>
        <taxon>Verrucomicrobiia</taxon>
        <taxon>Verrucomicrobiales</taxon>
        <taxon>Verrucomicrobiaceae</taxon>
        <taxon>Luteolibacter</taxon>
    </lineage>
</organism>
<feature type="domain" description="SbsA Ig-like" evidence="4">
    <location>
        <begin position="262"/>
        <end position="361"/>
    </location>
</feature>
<dbReference type="InterPro" id="IPR032812">
    <property type="entry name" value="SbsA_Ig"/>
</dbReference>
<evidence type="ECO:0000259" key="4">
    <source>
        <dbReference type="Pfam" id="PF13205"/>
    </source>
</evidence>
<dbReference type="GO" id="GO:0004519">
    <property type="term" value="F:endonuclease activity"/>
    <property type="evidence" value="ECO:0007669"/>
    <property type="project" value="UniProtKB-KW"/>
</dbReference>
<keyword evidence="5" id="KW-0255">Endonuclease</keyword>
<dbReference type="Pfam" id="PF13205">
    <property type="entry name" value="Big_5"/>
    <property type="match status" value="1"/>
</dbReference>
<dbReference type="PANTHER" id="PTHR42834">
    <property type="entry name" value="ENDONUCLEASE/EXONUCLEASE/PHOSPHATASE FAMILY PROTEIN (AFU_ORTHOLOGUE AFUA_3G09210)"/>
    <property type="match status" value="1"/>
</dbReference>
<accession>A0A975G818</accession>
<reference evidence="5" key="1">
    <citation type="submission" date="2021-04" db="EMBL/GenBank/DDBJ databases">
        <title>Luteolibacter sp. 32A isolated from the skin of an Anderson's salamander (Ambystoma andersonii).</title>
        <authorList>
            <person name="Spergser J."/>
            <person name="Busse H.-J."/>
        </authorList>
    </citation>
    <scope>NUCLEOTIDE SEQUENCE</scope>
    <source>
        <strain evidence="5">32A</strain>
    </source>
</reference>
<keyword evidence="5" id="KW-0378">Hydrolase</keyword>
<dbReference type="AlphaFoldDB" id="A0A975G818"/>
<keyword evidence="5" id="KW-0540">Nuclease</keyword>
<evidence type="ECO:0000313" key="5">
    <source>
        <dbReference type="EMBL" id="QUE51042.1"/>
    </source>
</evidence>
<protein>
    <submittedName>
        <fullName evidence="5">ExeM/NucH family extracellular endonuclease</fullName>
    </submittedName>
</protein>
<dbReference type="RefSeq" id="WP_211631181.1">
    <property type="nucleotide sequence ID" value="NZ_CP073100.1"/>
</dbReference>
<evidence type="ECO:0000256" key="1">
    <source>
        <dbReference type="ARBA" id="ARBA00022729"/>
    </source>
</evidence>